<name>A0A9X2XVK0_9BACT</name>
<proteinExistence type="predicted"/>
<dbReference type="EMBL" id="JAOTIF010000004">
    <property type="protein sequence ID" value="MCU7549212.1"/>
    <property type="molecule type" value="Genomic_DNA"/>
</dbReference>
<dbReference type="AlphaFoldDB" id="A0A9X2XVK0"/>
<gene>
    <name evidence="1" type="ORF">OCK74_08800</name>
</gene>
<accession>A0A9X2XVK0</accession>
<organism evidence="1 2">
    <name type="scientific">Paraflavisolibacter caeni</name>
    <dbReference type="NCBI Taxonomy" id="2982496"/>
    <lineage>
        <taxon>Bacteria</taxon>
        <taxon>Pseudomonadati</taxon>
        <taxon>Bacteroidota</taxon>
        <taxon>Chitinophagia</taxon>
        <taxon>Chitinophagales</taxon>
        <taxon>Chitinophagaceae</taxon>
        <taxon>Paraflavisolibacter</taxon>
    </lineage>
</organism>
<dbReference type="RefSeq" id="WP_279296653.1">
    <property type="nucleotide sequence ID" value="NZ_JAOTIF010000004.1"/>
</dbReference>
<comment type="caution">
    <text evidence="1">The sequence shown here is derived from an EMBL/GenBank/DDBJ whole genome shotgun (WGS) entry which is preliminary data.</text>
</comment>
<protein>
    <submittedName>
        <fullName evidence="1">Uncharacterized protein</fullName>
    </submittedName>
</protein>
<evidence type="ECO:0000313" key="2">
    <source>
        <dbReference type="Proteomes" id="UP001155483"/>
    </source>
</evidence>
<reference evidence="1" key="1">
    <citation type="submission" date="2022-09" db="EMBL/GenBank/DDBJ databases">
        <authorList>
            <person name="Yuan C."/>
            <person name="Ke Z."/>
        </authorList>
    </citation>
    <scope>NUCLEOTIDE SEQUENCE</scope>
    <source>
        <strain evidence="1">LB-8</strain>
    </source>
</reference>
<reference evidence="1" key="2">
    <citation type="submission" date="2023-04" db="EMBL/GenBank/DDBJ databases">
        <title>Paracnuella aquatica gen. nov., sp. nov., a member of the family Chitinophagaceae isolated from a hot spring.</title>
        <authorList>
            <person name="Wang C."/>
        </authorList>
    </citation>
    <scope>NUCLEOTIDE SEQUENCE</scope>
    <source>
        <strain evidence="1">LB-8</strain>
    </source>
</reference>
<keyword evidence="2" id="KW-1185">Reference proteome</keyword>
<evidence type="ECO:0000313" key="1">
    <source>
        <dbReference type="EMBL" id="MCU7549212.1"/>
    </source>
</evidence>
<sequence length="70" mass="8210">MNEGAFKRSDYYRQTEVVKRFKIAAKLFKQLLVDNNINQVNKRVDLGGYDVTTVYVKKEDIDVLNIKLRS</sequence>
<dbReference type="Proteomes" id="UP001155483">
    <property type="component" value="Unassembled WGS sequence"/>
</dbReference>